<evidence type="ECO:0000313" key="7">
    <source>
        <dbReference type="Proteomes" id="UP000295601"/>
    </source>
</evidence>
<proteinExistence type="predicted"/>
<dbReference type="Gene3D" id="1.10.10.10">
    <property type="entry name" value="Winged helix-like DNA-binding domain superfamily/Winged helix DNA-binding domain"/>
    <property type="match status" value="1"/>
</dbReference>
<dbReference type="Pfam" id="PF00196">
    <property type="entry name" value="GerE"/>
    <property type="match status" value="1"/>
</dbReference>
<keyword evidence="2" id="KW-0238">DNA-binding</keyword>
<dbReference type="RefSeq" id="WP_133616476.1">
    <property type="nucleotide sequence ID" value="NZ_SNYA01000003.1"/>
</dbReference>
<keyword evidence="7" id="KW-1185">Reference proteome</keyword>
<evidence type="ECO:0000259" key="5">
    <source>
        <dbReference type="PROSITE" id="PS50043"/>
    </source>
</evidence>
<feature type="region of interest" description="Disordered" evidence="4">
    <location>
        <begin position="133"/>
        <end position="186"/>
    </location>
</feature>
<evidence type="ECO:0000256" key="2">
    <source>
        <dbReference type="ARBA" id="ARBA00023125"/>
    </source>
</evidence>
<name>A0A4R6S1S6_9MICO</name>
<dbReference type="OrthoDB" id="3197423at2"/>
<dbReference type="InterPro" id="IPR016032">
    <property type="entry name" value="Sig_transdc_resp-reg_C-effctor"/>
</dbReference>
<dbReference type="AlphaFoldDB" id="A0A4R6S1S6"/>
<gene>
    <name evidence="6" type="ORF">EDF62_1460</name>
</gene>
<sequence>MRLNQSFPEPGTPGSPIALDRQRASVAAAIPELLERVSEALAPQGAVVVLLGDAGTGRLAIAEESALAFMRAVAEPIRLVVLPQPPHATSGIASVFTPDFPDAGAGEGEAATVAMRIVAEILGDAVGDAVGDAGDEVAGDAGTDRESRRDAEAATWQAESSAEFEASEASATRDPVRPQAPQAPQASQAVLIAPNVDFYAPHDARVLEIVLRDPRMRAIGTARQLTSSVERLGIGAGRTRISVAPLDLHQAGVYLGALLGVDRIEAETLRRWHEAAGGNSYALAVLALSSDGSGALRRSRGTAWTTADTDDVPSEYARVLIGTCTPEELEVLELVALAEPVTETVLLRSVDAACLSALFERGLVVSRAHAEGLSLVAGHPLLASLLRSGMSPVRRIQLNDQIFRVLSDDLGALDPIYAPERLMRLVVFGIEGGHDLPFSWLWAAFELMVRGGDPRLVLNLALAVTAHPGADAMQAGAAALRAYRLARLIGDTRSLRPLLGIMQHMLDRSESAAQMTPMLRVRIAATLIKQGVWDDGDVDIALAAFEGLELSVAAEDAPVIEAVRSARVQSLAYAGRLREAALAAPEPEVSSDLKAEWVRSPARAIGTLILDQQGAFGRAVASAENTRMLSRLGPRVRPDFVDMQGFSWLLGYWVSGSTESARQVLEELVTEATADAHAEAHYSGLVEAGAVLIAVQEGRWADATQAAERLLDRLGRHDSWGLAPLIQSVLALALAVLGERDGAVRAIRAATVHTRGIGQAVGGHRRLLVLRARQWLRDPDTMVEAERLAAWANAEGLSLIELQALHVIAFESRAVRPELLERVRALSADVDPPLGGAYLAHIERIEAGPGAGARDTDEPEVRMLAELGVWLPLPPAAGLTAREREVALLAALGHSSRFIAERLHISVRTVETHLSNVFAKVGVENRDELRVWAARDRAGAGSAPVVPAQG</sequence>
<dbReference type="GO" id="GO:0003677">
    <property type="term" value="F:DNA binding"/>
    <property type="evidence" value="ECO:0007669"/>
    <property type="project" value="UniProtKB-KW"/>
</dbReference>
<feature type="compositionally biased region" description="Low complexity" evidence="4">
    <location>
        <begin position="158"/>
        <end position="170"/>
    </location>
</feature>
<dbReference type="PANTHER" id="PTHR44688">
    <property type="entry name" value="DNA-BINDING TRANSCRIPTIONAL ACTIVATOR DEVR_DOSR"/>
    <property type="match status" value="1"/>
</dbReference>
<dbReference type="SMART" id="SM00421">
    <property type="entry name" value="HTH_LUXR"/>
    <property type="match status" value="1"/>
</dbReference>
<dbReference type="Proteomes" id="UP000295601">
    <property type="component" value="Unassembled WGS sequence"/>
</dbReference>
<keyword evidence="1" id="KW-0805">Transcription regulation</keyword>
<organism evidence="6 7">
    <name type="scientific">Leucobacter luti</name>
    <dbReference type="NCBI Taxonomy" id="340320"/>
    <lineage>
        <taxon>Bacteria</taxon>
        <taxon>Bacillati</taxon>
        <taxon>Actinomycetota</taxon>
        <taxon>Actinomycetes</taxon>
        <taxon>Micrococcales</taxon>
        <taxon>Microbacteriaceae</taxon>
        <taxon>Leucobacter</taxon>
    </lineage>
</organism>
<dbReference type="CDD" id="cd06170">
    <property type="entry name" value="LuxR_C_like"/>
    <property type="match status" value="1"/>
</dbReference>
<dbReference type="PANTHER" id="PTHR44688:SF16">
    <property type="entry name" value="DNA-BINDING TRANSCRIPTIONAL ACTIVATOR DEVR_DOSR"/>
    <property type="match status" value="1"/>
</dbReference>
<evidence type="ECO:0000313" key="6">
    <source>
        <dbReference type="EMBL" id="TDP93481.1"/>
    </source>
</evidence>
<dbReference type="PROSITE" id="PS00622">
    <property type="entry name" value="HTH_LUXR_1"/>
    <property type="match status" value="1"/>
</dbReference>
<dbReference type="InterPro" id="IPR000792">
    <property type="entry name" value="Tscrpt_reg_LuxR_C"/>
</dbReference>
<protein>
    <submittedName>
        <fullName evidence="6">Regulatory LuxR family protein</fullName>
    </submittedName>
</protein>
<evidence type="ECO:0000256" key="3">
    <source>
        <dbReference type="ARBA" id="ARBA00023163"/>
    </source>
</evidence>
<reference evidence="6 7" key="1">
    <citation type="submission" date="2019-03" db="EMBL/GenBank/DDBJ databases">
        <title>Genomic analyses of the natural microbiome of Caenorhabditis elegans.</title>
        <authorList>
            <person name="Samuel B."/>
        </authorList>
    </citation>
    <scope>NUCLEOTIDE SEQUENCE [LARGE SCALE GENOMIC DNA]</scope>
    <source>
        <strain evidence="6 7">JUb18</strain>
    </source>
</reference>
<keyword evidence="3" id="KW-0804">Transcription</keyword>
<accession>A0A4R6S1S6</accession>
<dbReference type="PRINTS" id="PR00038">
    <property type="entry name" value="HTHLUXR"/>
</dbReference>
<dbReference type="EMBL" id="SNYA01000003">
    <property type="protein sequence ID" value="TDP93481.1"/>
    <property type="molecule type" value="Genomic_DNA"/>
</dbReference>
<feature type="domain" description="HTH luxR-type" evidence="5">
    <location>
        <begin position="872"/>
        <end position="937"/>
    </location>
</feature>
<dbReference type="GO" id="GO:0006355">
    <property type="term" value="P:regulation of DNA-templated transcription"/>
    <property type="evidence" value="ECO:0007669"/>
    <property type="project" value="InterPro"/>
</dbReference>
<evidence type="ECO:0000256" key="1">
    <source>
        <dbReference type="ARBA" id="ARBA00023015"/>
    </source>
</evidence>
<dbReference type="PROSITE" id="PS50043">
    <property type="entry name" value="HTH_LUXR_2"/>
    <property type="match status" value="1"/>
</dbReference>
<dbReference type="SUPFAM" id="SSF46894">
    <property type="entry name" value="C-terminal effector domain of the bipartite response regulators"/>
    <property type="match status" value="1"/>
</dbReference>
<evidence type="ECO:0000256" key="4">
    <source>
        <dbReference type="SAM" id="MobiDB-lite"/>
    </source>
</evidence>
<feature type="compositionally biased region" description="Basic and acidic residues" evidence="4">
    <location>
        <begin position="142"/>
        <end position="152"/>
    </location>
</feature>
<dbReference type="InterPro" id="IPR036388">
    <property type="entry name" value="WH-like_DNA-bd_sf"/>
</dbReference>
<comment type="caution">
    <text evidence="6">The sequence shown here is derived from an EMBL/GenBank/DDBJ whole genome shotgun (WGS) entry which is preliminary data.</text>
</comment>